<organism evidence="1 2">
    <name type="scientific">Pseudomonas putida</name>
    <name type="common">Arthrobacter siderocapsulatus</name>
    <dbReference type="NCBI Taxonomy" id="303"/>
    <lineage>
        <taxon>Bacteria</taxon>
        <taxon>Pseudomonadati</taxon>
        <taxon>Pseudomonadota</taxon>
        <taxon>Gammaproteobacteria</taxon>
        <taxon>Pseudomonadales</taxon>
        <taxon>Pseudomonadaceae</taxon>
        <taxon>Pseudomonas</taxon>
    </lineage>
</organism>
<reference evidence="1" key="1">
    <citation type="submission" date="2023-01" db="EMBL/GenBank/DDBJ databases">
        <title>Whole-genome sequence of Pseudomonas putida NBRC 14671.</title>
        <authorList>
            <person name="Morohoshi T."/>
            <person name="Someya N."/>
        </authorList>
    </citation>
    <scope>NUCLEOTIDE SEQUENCE</scope>
    <source>
        <strain evidence="1">NBRC 14671</strain>
    </source>
</reference>
<evidence type="ECO:0000313" key="1">
    <source>
        <dbReference type="EMBL" id="GLO35578.1"/>
    </source>
</evidence>
<gene>
    <name evidence="1" type="ORF">PPUN14671_24110</name>
</gene>
<accession>A0AA37RE89</accession>
<dbReference type="RefSeq" id="WP_284353486.1">
    <property type="nucleotide sequence ID" value="NZ_BSKF01000002.1"/>
</dbReference>
<dbReference type="AlphaFoldDB" id="A0AA37RE89"/>
<dbReference type="EMBL" id="BSKJ01000004">
    <property type="protein sequence ID" value="GLO35578.1"/>
    <property type="molecule type" value="Genomic_DNA"/>
</dbReference>
<name>A0AA37RE89_PSEPU</name>
<dbReference type="Proteomes" id="UP001161257">
    <property type="component" value="Unassembled WGS sequence"/>
</dbReference>
<evidence type="ECO:0000313" key="2">
    <source>
        <dbReference type="Proteomes" id="UP001161257"/>
    </source>
</evidence>
<proteinExistence type="predicted"/>
<protein>
    <submittedName>
        <fullName evidence="1">Uncharacterized protein</fullName>
    </submittedName>
</protein>
<sequence length="84" mass="9268">MKTPLNEFLKLHHPNHVLDIAFFSNPDLPEAACSTSSESYLVMVNRENAKTILLNMEGTNFRLTNAQASVLGSKLFEMASPDAS</sequence>
<comment type="caution">
    <text evidence="1">The sequence shown here is derived from an EMBL/GenBank/DDBJ whole genome shotgun (WGS) entry which is preliminary data.</text>
</comment>